<comment type="function">
    <text evidence="2 14">The beta subunit is responsible for the synthesis of L-tryptophan from indole and L-serine.</text>
</comment>
<evidence type="ECO:0000256" key="4">
    <source>
        <dbReference type="ARBA" id="ARBA00009982"/>
    </source>
</evidence>
<comment type="similarity">
    <text evidence="4 14">Belongs to the TrpB family.</text>
</comment>
<evidence type="ECO:0000256" key="3">
    <source>
        <dbReference type="ARBA" id="ARBA00004733"/>
    </source>
</evidence>
<dbReference type="InterPro" id="IPR006653">
    <property type="entry name" value="Trp_synth_b_CS"/>
</dbReference>
<evidence type="ECO:0000256" key="6">
    <source>
        <dbReference type="ARBA" id="ARBA00012043"/>
    </source>
</evidence>
<dbReference type="InterPro" id="IPR036052">
    <property type="entry name" value="TrpB-like_PALP_sf"/>
</dbReference>
<dbReference type="PANTHER" id="PTHR48077:SF3">
    <property type="entry name" value="TRYPTOPHAN SYNTHASE"/>
    <property type="match status" value="1"/>
</dbReference>
<dbReference type="NCBIfam" id="TIGR00263">
    <property type="entry name" value="trpB"/>
    <property type="match status" value="1"/>
</dbReference>
<dbReference type="EMBL" id="LJCS01000002">
    <property type="protein sequence ID" value="KOY63712.1"/>
    <property type="molecule type" value="Genomic_DNA"/>
</dbReference>
<feature type="modified residue" description="N6-(pyridoxal phosphate)lysine" evidence="14">
    <location>
        <position position="86"/>
    </location>
</feature>
<comment type="caution">
    <text evidence="16">The sequence shown here is derived from an EMBL/GenBank/DDBJ whole genome shotgun (WGS) entry which is preliminary data.</text>
</comment>
<dbReference type="EC" id="4.2.1.20" evidence="6 14"/>
<evidence type="ECO:0000259" key="15">
    <source>
        <dbReference type="Pfam" id="PF00291"/>
    </source>
</evidence>
<comment type="catalytic activity">
    <reaction evidence="13 14">
        <text>(1S,2R)-1-C-(indol-3-yl)glycerol 3-phosphate + L-serine = D-glyceraldehyde 3-phosphate + L-tryptophan + H2O</text>
        <dbReference type="Rhea" id="RHEA:10532"/>
        <dbReference type="ChEBI" id="CHEBI:15377"/>
        <dbReference type="ChEBI" id="CHEBI:33384"/>
        <dbReference type="ChEBI" id="CHEBI:57912"/>
        <dbReference type="ChEBI" id="CHEBI:58866"/>
        <dbReference type="ChEBI" id="CHEBI:59776"/>
        <dbReference type="EC" id="4.2.1.20"/>
    </reaction>
</comment>
<protein>
    <recommendedName>
        <fullName evidence="7 14">Tryptophan synthase beta chain</fullName>
        <ecNumber evidence="6 14">4.2.1.20</ecNumber>
    </recommendedName>
</protein>
<keyword evidence="12 14" id="KW-0456">Lyase</keyword>
<evidence type="ECO:0000256" key="13">
    <source>
        <dbReference type="ARBA" id="ARBA00049047"/>
    </source>
</evidence>
<dbReference type="UniPathway" id="UPA00035">
    <property type="reaction ID" value="UER00044"/>
</dbReference>
<gene>
    <name evidence="14 16" type="primary">trpB</name>
    <name evidence="17" type="ORF">AM629_01040</name>
    <name evidence="16" type="ORF">F0L16_07050</name>
</gene>
<evidence type="ECO:0000256" key="5">
    <source>
        <dbReference type="ARBA" id="ARBA00011270"/>
    </source>
</evidence>
<evidence type="ECO:0000256" key="14">
    <source>
        <dbReference type="HAMAP-Rule" id="MF_00133"/>
    </source>
</evidence>
<reference evidence="16 19" key="2">
    <citation type="submission" date="2019-09" db="EMBL/GenBank/DDBJ databases">
        <title>Whole genome sequence of Photorhabdus heterorhabditis strain ETL (Enterobacteriales: Enterobacteriaceae) a bacterial symbiont of Heterorhabditis zealandica strain ETL (Rhabditida: Heterorhabditidae).</title>
        <authorList>
            <person name="Lulamba T.E."/>
            <person name="Serepa-Dlamini M.H."/>
        </authorList>
    </citation>
    <scope>NUCLEOTIDE SEQUENCE [LARGE SCALE GENOMIC DNA]</scope>
    <source>
        <strain evidence="16 19">ETL</strain>
    </source>
</reference>
<evidence type="ECO:0000256" key="11">
    <source>
        <dbReference type="ARBA" id="ARBA00023141"/>
    </source>
</evidence>
<dbReference type="Gene3D" id="3.40.50.1100">
    <property type="match status" value="2"/>
</dbReference>
<dbReference type="InterPro" id="IPR006654">
    <property type="entry name" value="Trp_synth_beta"/>
</dbReference>
<dbReference type="EMBL" id="VTUW01000009">
    <property type="protein sequence ID" value="KAA1193566.1"/>
    <property type="molecule type" value="Genomic_DNA"/>
</dbReference>
<dbReference type="FunFam" id="3.40.50.1100:FF:000004">
    <property type="entry name" value="Tryptophan synthase beta chain"/>
    <property type="match status" value="1"/>
</dbReference>
<dbReference type="Pfam" id="PF00291">
    <property type="entry name" value="PALP"/>
    <property type="match status" value="1"/>
</dbReference>
<comment type="cofactor">
    <cofactor evidence="1 14">
        <name>pyridoxal 5'-phosphate</name>
        <dbReference type="ChEBI" id="CHEBI:597326"/>
    </cofactor>
</comment>
<evidence type="ECO:0000256" key="12">
    <source>
        <dbReference type="ARBA" id="ARBA00023239"/>
    </source>
</evidence>
<dbReference type="GO" id="GO:0005737">
    <property type="term" value="C:cytoplasm"/>
    <property type="evidence" value="ECO:0007669"/>
    <property type="project" value="TreeGrafter"/>
</dbReference>
<dbReference type="Proteomes" id="UP000322184">
    <property type="component" value="Unassembled WGS sequence"/>
</dbReference>
<keyword evidence="10 14" id="KW-0663">Pyridoxal phosphate</keyword>
<name>A0A5B0X2T0_9GAMM</name>
<dbReference type="PIRSF" id="PIRSF001413">
    <property type="entry name" value="Trp_syn_beta"/>
    <property type="match status" value="1"/>
</dbReference>
<evidence type="ECO:0000313" key="19">
    <source>
        <dbReference type="Proteomes" id="UP000322184"/>
    </source>
</evidence>
<dbReference type="SUPFAM" id="SSF53686">
    <property type="entry name" value="Tryptophan synthase beta subunit-like PLP-dependent enzymes"/>
    <property type="match status" value="1"/>
</dbReference>
<dbReference type="PROSITE" id="PS00168">
    <property type="entry name" value="TRP_SYNTHASE_BETA"/>
    <property type="match status" value="1"/>
</dbReference>
<dbReference type="InterPro" id="IPR023026">
    <property type="entry name" value="Trp_synth_beta/beta-like"/>
</dbReference>
<dbReference type="OrthoDB" id="9766131at2"/>
<feature type="domain" description="Tryptophan synthase beta chain-like PALP" evidence="15">
    <location>
        <begin position="52"/>
        <end position="373"/>
    </location>
</feature>
<organism evidence="16 19">
    <name type="scientific">Photorhabdus heterorhabditis</name>
    <dbReference type="NCBI Taxonomy" id="880156"/>
    <lineage>
        <taxon>Bacteria</taxon>
        <taxon>Pseudomonadati</taxon>
        <taxon>Pseudomonadota</taxon>
        <taxon>Gammaproteobacteria</taxon>
        <taxon>Enterobacterales</taxon>
        <taxon>Morganellaceae</taxon>
        <taxon>Photorhabdus</taxon>
    </lineage>
</organism>
<evidence type="ECO:0000256" key="2">
    <source>
        <dbReference type="ARBA" id="ARBA00002786"/>
    </source>
</evidence>
<dbReference type="STRING" id="880156.AM629_01040"/>
<dbReference type="Proteomes" id="UP000037727">
    <property type="component" value="Unassembled WGS sequence"/>
</dbReference>
<keyword evidence="11 14" id="KW-0057">Aromatic amino acid biosynthesis</keyword>
<dbReference type="RefSeq" id="WP_054475314.1">
    <property type="nucleotide sequence ID" value="NZ_CAWMRL010000002.1"/>
</dbReference>
<evidence type="ECO:0000313" key="18">
    <source>
        <dbReference type="Proteomes" id="UP000037727"/>
    </source>
</evidence>
<dbReference type="InterPro" id="IPR001926">
    <property type="entry name" value="TrpB-like_PALP"/>
</dbReference>
<dbReference type="GO" id="GO:0004834">
    <property type="term" value="F:tryptophan synthase activity"/>
    <property type="evidence" value="ECO:0007669"/>
    <property type="project" value="UniProtKB-UniRule"/>
</dbReference>
<comment type="pathway">
    <text evidence="3 14">Amino-acid biosynthesis; L-tryptophan biosynthesis; L-tryptophan from chorismate: step 5/5.</text>
</comment>
<accession>A0A5B0X2T0</accession>
<dbReference type="PANTHER" id="PTHR48077">
    <property type="entry name" value="TRYPTOPHAN SYNTHASE-RELATED"/>
    <property type="match status" value="1"/>
</dbReference>
<reference evidence="17 18" key="1">
    <citation type="submission" date="2015-09" db="EMBL/GenBank/DDBJ databases">
        <title>Draft genome sequence and assembly of Photorhabdus sp. VMG, a bacterial symbiont associated with Heterorhabditis zealandica.</title>
        <authorList>
            <person name="Naidoo S."/>
            <person name="Featherston J."/>
            <person name="Mothupi B."/>
            <person name="Gray V.M."/>
        </authorList>
    </citation>
    <scope>NUCLEOTIDE SEQUENCE [LARGE SCALE GENOMIC DNA]</scope>
    <source>
        <strain evidence="17 18">VMG</strain>
    </source>
</reference>
<dbReference type="AlphaFoldDB" id="A0A5B0X2T0"/>
<dbReference type="FunFam" id="3.40.50.1100:FF:000001">
    <property type="entry name" value="Tryptophan synthase beta chain"/>
    <property type="match status" value="1"/>
</dbReference>
<evidence type="ECO:0000256" key="8">
    <source>
        <dbReference type="ARBA" id="ARBA00022605"/>
    </source>
</evidence>
<evidence type="ECO:0000256" key="10">
    <source>
        <dbReference type="ARBA" id="ARBA00022898"/>
    </source>
</evidence>
<dbReference type="CDD" id="cd06446">
    <property type="entry name" value="Trp-synth_B"/>
    <property type="match status" value="1"/>
</dbReference>
<evidence type="ECO:0000256" key="1">
    <source>
        <dbReference type="ARBA" id="ARBA00001933"/>
    </source>
</evidence>
<comment type="subunit">
    <text evidence="5 14">Tetramer of two alpha and two beta chains.</text>
</comment>
<proteinExistence type="inferred from homology"/>
<evidence type="ECO:0000313" key="17">
    <source>
        <dbReference type="EMBL" id="KOY63712.1"/>
    </source>
</evidence>
<keyword evidence="8 14" id="KW-0028">Amino-acid biosynthesis</keyword>
<dbReference type="HAMAP" id="MF_00133">
    <property type="entry name" value="Trp_synth_beta"/>
    <property type="match status" value="1"/>
</dbReference>
<keyword evidence="18" id="KW-1185">Reference proteome</keyword>
<evidence type="ECO:0000313" key="16">
    <source>
        <dbReference type="EMBL" id="KAA1193566.1"/>
    </source>
</evidence>
<sequence length="396" mass="43195">MSKLNPYFGDFGGQFVPQILIPALDQLEAAFITAQKDPEFQQEFQNLLKNYAGRPTALTLCRNLTRGTKARLYLKREDLLHGGAHKTNQVLGQALLAKRMGKDEIIAETGAGQHGVATALACALLNMRCRIYMGAKDVERQSPNVFRMRLMGATVIPVYSGSATLKDACNEALRDWSGSYDKAHYLLGTAAGPHPYPTMVREFQRMIGEEAKSQFLAKEGRLPDAVLACIGGGSNAIGMFAEFIPETSVRLIGVEPAGHGIETGKHGAPLKHGKQGIYFGMKSPMMQTNEGQIEESYSISAGLDFPSVGPQHAYLNSIGRADYVSITDDEALEAFKTLSREEGIIPALESSHALAYALKMIHQSPDKEQLLIVNLSGRGDKDIFTVHDILKSRGEI</sequence>
<evidence type="ECO:0000256" key="9">
    <source>
        <dbReference type="ARBA" id="ARBA00022822"/>
    </source>
</evidence>
<keyword evidence="9 14" id="KW-0822">Tryptophan biosynthesis</keyword>
<evidence type="ECO:0000256" key="7">
    <source>
        <dbReference type="ARBA" id="ARBA00021362"/>
    </source>
</evidence>